<accession>A0A9Q0X611</accession>
<keyword evidence="1" id="KW-0732">Signal</keyword>
<sequence length="194" mass="21710">MNFIILTLALAVATGSQAAVLRDAPSPPSKTAALFEAIDEFLEDAEKAMDKKWDLVANSKTGKALSDFLDEDDDSTTTPEEQSIVNDLTGFVDNAIDIVEKTFDFASKVDNVSKPIMKKLDAALAQLISPYLDPIIEMAEPYKERLHHYMEKLKELDHHLEEKLKARLEYLDSQVPEKVQKLQEAMSAKKQATK</sequence>
<comment type="caution">
    <text evidence="2">The sequence shown here is derived from an EMBL/GenBank/DDBJ whole genome shotgun (WGS) entry which is preliminary data.</text>
</comment>
<dbReference type="OrthoDB" id="9038091at2759"/>
<dbReference type="Proteomes" id="UP001142489">
    <property type="component" value="Unassembled WGS sequence"/>
</dbReference>
<evidence type="ECO:0000256" key="1">
    <source>
        <dbReference type="SAM" id="SignalP"/>
    </source>
</evidence>
<evidence type="ECO:0000313" key="3">
    <source>
        <dbReference type="Proteomes" id="UP001142489"/>
    </source>
</evidence>
<protein>
    <submittedName>
        <fullName evidence="2">Uncharacterized protein</fullName>
    </submittedName>
</protein>
<name>A0A9Q0X611_9SAUR</name>
<dbReference type="AlphaFoldDB" id="A0A9Q0X611"/>
<feature type="chain" id="PRO_5040410831" evidence="1">
    <location>
        <begin position="19"/>
        <end position="194"/>
    </location>
</feature>
<keyword evidence="3" id="KW-1185">Reference proteome</keyword>
<gene>
    <name evidence="2" type="ORF">JRQ81_011493</name>
</gene>
<organism evidence="2 3">
    <name type="scientific">Phrynocephalus forsythii</name>
    <dbReference type="NCBI Taxonomy" id="171643"/>
    <lineage>
        <taxon>Eukaryota</taxon>
        <taxon>Metazoa</taxon>
        <taxon>Chordata</taxon>
        <taxon>Craniata</taxon>
        <taxon>Vertebrata</taxon>
        <taxon>Euteleostomi</taxon>
        <taxon>Lepidosauria</taxon>
        <taxon>Squamata</taxon>
        <taxon>Bifurcata</taxon>
        <taxon>Unidentata</taxon>
        <taxon>Episquamata</taxon>
        <taxon>Toxicofera</taxon>
        <taxon>Iguania</taxon>
        <taxon>Acrodonta</taxon>
        <taxon>Agamidae</taxon>
        <taxon>Agaminae</taxon>
        <taxon>Phrynocephalus</taxon>
    </lineage>
</organism>
<reference evidence="2" key="1">
    <citation type="journal article" date="2023" name="DNA Res.">
        <title>Chromosome-level genome assembly of Phrynocephalus forsythii using third-generation DNA sequencing and Hi-C analysis.</title>
        <authorList>
            <person name="Qi Y."/>
            <person name="Zhao W."/>
            <person name="Zhao Y."/>
            <person name="Niu C."/>
            <person name="Cao S."/>
            <person name="Zhang Y."/>
        </authorList>
    </citation>
    <scope>NUCLEOTIDE SEQUENCE</scope>
    <source>
        <tissue evidence="2">Muscle</tissue>
    </source>
</reference>
<evidence type="ECO:0000313" key="2">
    <source>
        <dbReference type="EMBL" id="KAJ7303977.1"/>
    </source>
</evidence>
<proteinExistence type="predicted"/>
<feature type="signal peptide" evidence="1">
    <location>
        <begin position="1"/>
        <end position="18"/>
    </location>
</feature>
<dbReference type="EMBL" id="JAPFRF010000023">
    <property type="protein sequence ID" value="KAJ7303977.1"/>
    <property type="molecule type" value="Genomic_DNA"/>
</dbReference>